<keyword evidence="2" id="KW-1185">Reference proteome</keyword>
<reference evidence="1 2" key="1">
    <citation type="submission" date="2015-01" db="EMBL/GenBank/DDBJ databases">
        <title>Evolution of Trichinella species and genotypes.</title>
        <authorList>
            <person name="Korhonen P.K."/>
            <person name="Edoardo P."/>
            <person name="Giuseppe L.R."/>
            <person name="Gasser R.B."/>
        </authorList>
    </citation>
    <scope>NUCLEOTIDE SEQUENCE [LARGE SCALE GENOMIC DNA]</scope>
    <source>
        <strain evidence="1">ISS470</strain>
    </source>
</reference>
<proteinExistence type="predicted"/>
<protein>
    <submittedName>
        <fullName evidence="1">Uncharacterized protein</fullName>
    </submittedName>
</protein>
<evidence type="ECO:0000313" key="1">
    <source>
        <dbReference type="EMBL" id="KRY89304.1"/>
    </source>
</evidence>
<accession>A0A0V1FTE6</accession>
<evidence type="ECO:0000313" key="2">
    <source>
        <dbReference type="Proteomes" id="UP000054995"/>
    </source>
</evidence>
<dbReference type="EMBL" id="JYDT01000033">
    <property type="protein sequence ID" value="KRY89304.1"/>
    <property type="molecule type" value="Genomic_DNA"/>
</dbReference>
<sequence length="92" mass="10721">MDMLRKLTTLLARHIQSVSLERRVKQEMVLGRGEGKKSSVSLVDWKYSAGNLCLRTDKSRWYGRFYILTLIDCADAFTNNCLIRANLRMKKH</sequence>
<comment type="caution">
    <text evidence="1">The sequence shown here is derived from an EMBL/GenBank/DDBJ whole genome shotgun (WGS) entry which is preliminary data.</text>
</comment>
<organism evidence="1 2">
    <name type="scientific">Trichinella pseudospiralis</name>
    <name type="common">Parasitic roundworm</name>
    <dbReference type="NCBI Taxonomy" id="6337"/>
    <lineage>
        <taxon>Eukaryota</taxon>
        <taxon>Metazoa</taxon>
        <taxon>Ecdysozoa</taxon>
        <taxon>Nematoda</taxon>
        <taxon>Enoplea</taxon>
        <taxon>Dorylaimia</taxon>
        <taxon>Trichinellida</taxon>
        <taxon>Trichinellidae</taxon>
        <taxon>Trichinella</taxon>
    </lineage>
</organism>
<dbReference type="Proteomes" id="UP000054995">
    <property type="component" value="Unassembled WGS sequence"/>
</dbReference>
<name>A0A0V1FTE6_TRIPS</name>
<gene>
    <name evidence="1" type="ORF">T4D_15882</name>
</gene>
<dbReference type="AlphaFoldDB" id="A0A0V1FTE6"/>